<dbReference type="SMART" id="SM00248">
    <property type="entry name" value="ANK"/>
    <property type="match status" value="6"/>
</dbReference>
<dbReference type="PANTHER" id="PTHR24186">
    <property type="entry name" value="PROTEIN PHOSPHATASE 1 REGULATORY SUBUNIT"/>
    <property type="match status" value="1"/>
</dbReference>
<feature type="repeat" description="ANK" evidence="7">
    <location>
        <begin position="70"/>
        <end position="102"/>
    </location>
</feature>
<reference evidence="10 11" key="1">
    <citation type="submission" date="2019-09" db="EMBL/GenBank/DDBJ databases">
        <title>A chromosome-level genome assembly of the Chinese tupelo Nyssa sinensis.</title>
        <authorList>
            <person name="Yang X."/>
            <person name="Kang M."/>
            <person name="Yang Y."/>
            <person name="Xiong H."/>
            <person name="Wang M."/>
            <person name="Zhang Z."/>
            <person name="Wang Z."/>
            <person name="Wu H."/>
            <person name="Ma T."/>
            <person name="Liu J."/>
            <person name="Xi Z."/>
        </authorList>
    </citation>
    <scope>NUCLEOTIDE SEQUENCE [LARGE SCALE GENOMIC DNA]</scope>
    <source>
        <strain evidence="10">J267</strain>
        <tissue evidence="10">Leaf</tissue>
    </source>
</reference>
<comment type="subcellular location">
    <subcellularLocation>
        <location evidence="1">Membrane</location>
        <topology evidence="1">Multi-pass membrane protein</topology>
    </subcellularLocation>
</comment>
<evidence type="ECO:0000256" key="6">
    <source>
        <dbReference type="ARBA" id="ARBA00023136"/>
    </source>
</evidence>
<evidence type="ECO:0000313" key="11">
    <source>
        <dbReference type="Proteomes" id="UP000325577"/>
    </source>
</evidence>
<dbReference type="Pfam" id="PF13962">
    <property type="entry name" value="PGG"/>
    <property type="match status" value="2"/>
</dbReference>
<dbReference type="GO" id="GO:0005886">
    <property type="term" value="C:plasma membrane"/>
    <property type="evidence" value="ECO:0007669"/>
    <property type="project" value="TreeGrafter"/>
</dbReference>
<protein>
    <recommendedName>
        <fullName evidence="9">PGG domain-containing protein</fullName>
    </recommendedName>
</protein>
<evidence type="ECO:0000256" key="3">
    <source>
        <dbReference type="ARBA" id="ARBA00022737"/>
    </source>
</evidence>
<keyword evidence="4 8" id="KW-1133">Transmembrane helix</keyword>
<evidence type="ECO:0000256" key="1">
    <source>
        <dbReference type="ARBA" id="ARBA00004141"/>
    </source>
</evidence>
<feature type="repeat" description="ANK" evidence="7">
    <location>
        <begin position="104"/>
        <end position="126"/>
    </location>
</feature>
<feature type="domain" description="PGG" evidence="9">
    <location>
        <begin position="328"/>
        <end position="413"/>
    </location>
</feature>
<keyword evidence="11" id="KW-1185">Reference proteome</keyword>
<dbReference type="SUPFAM" id="SSF48403">
    <property type="entry name" value="Ankyrin repeat"/>
    <property type="match status" value="1"/>
</dbReference>
<feature type="transmembrane region" description="Helical" evidence="8">
    <location>
        <begin position="358"/>
        <end position="379"/>
    </location>
</feature>
<dbReference type="Pfam" id="PF00023">
    <property type="entry name" value="Ank"/>
    <property type="match status" value="1"/>
</dbReference>
<evidence type="ECO:0000256" key="4">
    <source>
        <dbReference type="ARBA" id="ARBA00022989"/>
    </source>
</evidence>
<keyword evidence="6 8" id="KW-0472">Membrane</keyword>
<evidence type="ECO:0000256" key="5">
    <source>
        <dbReference type="ARBA" id="ARBA00023043"/>
    </source>
</evidence>
<evidence type="ECO:0000256" key="8">
    <source>
        <dbReference type="SAM" id="Phobius"/>
    </source>
</evidence>
<gene>
    <name evidence="10" type="ORF">F0562_030030</name>
</gene>
<sequence length="475" mass="52769">MESKLFEAAVQGSVSSLVVLLQEDPLILDRVIVNCFNETPLHVAAMLGHTDFVNEILRRKPELAREVNSRRSSPLHLASAKGYVEIVQALLSVNSEMCLAPDRDGRNPLHLAAIKGHVDVLKELVRARPHAARVKVEYSGATILHLCVNHNQLEALKLLVETLGSDEFVNSKDDDGNTILHLAVADKQIQTINFLLTSSTIEVNATNANGFTAADVLAQSRRDVKDKNIIESLKRAGASGAEANRSSVSEFGTTMNTSLSWDTNYRISSPHPLEKVWEKYLKKQDNWLEKTRNTLMVVASLIATMAFQVGVNPPGGVWQDDCQAQCEQVGANPPSGVWQDDSRRVGKSVLASNNPHGYNVFLICNTIGFVASLSIILLLTSGLAWRRFFIWILMLIIWVAITAMALTYLFSVSSLVTHNKTTEDVSILIVMIWIGLMAFVLVVHTMRILFKMIKKLIKFVWRKRERRGGALQGRP</sequence>
<evidence type="ECO:0000259" key="9">
    <source>
        <dbReference type="Pfam" id="PF13962"/>
    </source>
</evidence>
<dbReference type="PANTHER" id="PTHR24186:SF37">
    <property type="entry name" value="PGG DOMAIN-CONTAINING PROTEIN"/>
    <property type="match status" value="1"/>
</dbReference>
<dbReference type="FunFam" id="1.25.40.20:FF:000477">
    <property type="entry name" value="Ankyrin repeat family protein"/>
    <property type="match status" value="1"/>
</dbReference>
<keyword evidence="5 7" id="KW-0040">ANK repeat</keyword>
<dbReference type="Pfam" id="PF12796">
    <property type="entry name" value="Ank_2"/>
    <property type="match status" value="2"/>
</dbReference>
<name>A0A5J5AZU8_9ASTE</name>
<evidence type="ECO:0000313" key="10">
    <source>
        <dbReference type="EMBL" id="KAA8535027.1"/>
    </source>
</evidence>
<feature type="transmembrane region" description="Helical" evidence="8">
    <location>
        <begin position="388"/>
        <end position="410"/>
    </location>
</feature>
<dbReference type="EMBL" id="CM018040">
    <property type="protein sequence ID" value="KAA8535027.1"/>
    <property type="molecule type" value="Genomic_DNA"/>
</dbReference>
<dbReference type="OrthoDB" id="7729168at2759"/>
<dbReference type="Gene3D" id="1.25.40.20">
    <property type="entry name" value="Ankyrin repeat-containing domain"/>
    <property type="match status" value="1"/>
</dbReference>
<dbReference type="InterPro" id="IPR036770">
    <property type="entry name" value="Ankyrin_rpt-contain_sf"/>
</dbReference>
<dbReference type="Proteomes" id="UP000325577">
    <property type="component" value="Linkage Group LG17"/>
</dbReference>
<dbReference type="InterPro" id="IPR026961">
    <property type="entry name" value="PGG_dom"/>
</dbReference>
<feature type="domain" description="PGG" evidence="9">
    <location>
        <begin position="286"/>
        <end position="321"/>
    </location>
</feature>
<dbReference type="PROSITE" id="PS50088">
    <property type="entry name" value="ANK_REPEAT"/>
    <property type="match status" value="2"/>
</dbReference>
<keyword evidence="2 8" id="KW-0812">Transmembrane</keyword>
<dbReference type="AlphaFoldDB" id="A0A5J5AZU8"/>
<feature type="transmembrane region" description="Helical" evidence="8">
    <location>
        <begin position="425"/>
        <end position="450"/>
    </location>
</feature>
<evidence type="ECO:0000256" key="2">
    <source>
        <dbReference type="ARBA" id="ARBA00022692"/>
    </source>
</evidence>
<organism evidence="10 11">
    <name type="scientific">Nyssa sinensis</name>
    <dbReference type="NCBI Taxonomy" id="561372"/>
    <lineage>
        <taxon>Eukaryota</taxon>
        <taxon>Viridiplantae</taxon>
        <taxon>Streptophyta</taxon>
        <taxon>Embryophyta</taxon>
        <taxon>Tracheophyta</taxon>
        <taxon>Spermatophyta</taxon>
        <taxon>Magnoliopsida</taxon>
        <taxon>eudicotyledons</taxon>
        <taxon>Gunneridae</taxon>
        <taxon>Pentapetalae</taxon>
        <taxon>asterids</taxon>
        <taxon>Cornales</taxon>
        <taxon>Nyssaceae</taxon>
        <taxon>Nyssa</taxon>
    </lineage>
</organism>
<proteinExistence type="predicted"/>
<dbReference type="PROSITE" id="PS50297">
    <property type="entry name" value="ANK_REP_REGION"/>
    <property type="match status" value="2"/>
</dbReference>
<evidence type="ECO:0000256" key="7">
    <source>
        <dbReference type="PROSITE-ProRule" id="PRU00023"/>
    </source>
</evidence>
<accession>A0A5J5AZU8</accession>
<dbReference type="InterPro" id="IPR002110">
    <property type="entry name" value="Ankyrin_rpt"/>
</dbReference>
<keyword evidence="3" id="KW-0677">Repeat</keyword>